<evidence type="ECO:0000313" key="3">
    <source>
        <dbReference type="Proteomes" id="UP000785679"/>
    </source>
</evidence>
<accession>A0A8J8NSI2</accession>
<dbReference type="AlphaFoldDB" id="A0A8J8NSI2"/>
<gene>
    <name evidence="2" type="ORF">FGO68_gene5762</name>
</gene>
<sequence>MVGLRFALKNNAFQQYLSADIDINLDLKTVPRRESWEVFTLYKHQKDGEEDSYIIQSDHLANIYCENHRGADALCKQEYANGGDFSRWIFIQDGLYWCVRNYNTGKRVYMKGTGKESKVTTQTFCGAQERWTFEMVSQARNVKIDFDMSKAVIKNLPDLVASSQTLDNRNSEIEQSMSFTFSKTLTTTKSWSHTSGYSFGREVGTSITRGASVEVGTEYMGVSVSATVSMEETKSVTKSENWSSEDSYGGETSEEESWSATSNVVVPAGKIYRCEATVKRAEVIIPYTGTVSFDKDSTQKQVYGSFSTVKNVIMHQVVTDLT</sequence>
<dbReference type="EMBL" id="RRYP01007726">
    <property type="protein sequence ID" value="TNV80278.1"/>
    <property type="molecule type" value="Genomic_DNA"/>
</dbReference>
<organism evidence="2 3">
    <name type="scientific">Halteria grandinella</name>
    <dbReference type="NCBI Taxonomy" id="5974"/>
    <lineage>
        <taxon>Eukaryota</taxon>
        <taxon>Sar</taxon>
        <taxon>Alveolata</taxon>
        <taxon>Ciliophora</taxon>
        <taxon>Intramacronucleata</taxon>
        <taxon>Spirotrichea</taxon>
        <taxon>Stichotrichia</taxon>
        <taxon>Sporadotrichida</taxon>
        <taxon>Halteriidae</taxon>
        <taxon>Halteria</taxon>
    </lineage>
</organism>
<comment type="caution">
    <text evidence="2">The sequence shown here is derived from an EMBL/GenBank/DDBJ whole genome shotgun (WGS) entry which is preliminary data.</text>
</comment>
<protein>
    <submittedName>
        <fullName evidence="2">Uncharacterized protein</fullName>
    </submittedName>
</protein>
<dbReference type="Proteomes" id="UP000785679">
    <property type="component" value="Unassembled WGS sequence"/>
</dbReference>
<evidence type="ECO:0000256" key="1">
    <source>
        <dbReference type="SAM" id="MobiDB-lite"/>
    </source>
</evidence>
<reference evidence="2" key="1">
    <citation type="submission" date="2019-06" db="EMBL/GenBank/DDBJ databases">
        <authorList>
            <person name="Zheng W."/>
        </authorList>
    </citation>
    <scope>NUCLEOTIDE SEQUENCE</scope>
    <source>
        <strain evidence="2">QDHG01</strain>
    </source>
</reference>
<dbReference type="Gene3D" id="2.170.15.10">
    <property type="entry name" value="Proaerolysin, chain A, domain 3"/>
    <property type="match status" value="1"/>
</dbReference>
<keyword evidence="3" id="KW-1185">Reference proteome</keyword>
<name>A0A8J8NSI2_HALGN</name>
<feature type="region of interest" description="Disordered" evidence="1">
    <location>
        <begin position="234"/>
        <end position="259"/>
    </location>
</feature>
<proteinExistence type="predicted"/>
<evidence type="ECO:0000313" key="2">
    <source>
        <dbReference type="EMBL" id="TNV80278.1"/>
    </source>
</evidence>
<dbReference type="SUPFAM" id="SSF56973">
    <property type="entry name" value="Aerolisin/ETX pore-forming domain"/>
    <property type="match status" value="1"/>
</dbReference>